<protein>
    <submittedName>
        <fullName evidence="2">Retrovirus-related pol polyprotein from transposon TNT 1-94</fullName>
    </submittedName>
</protein>
<dbReference type="CDD" id="cd09272">
    <property type="entry name" value="RNase_HI_RT_Ty1"/>
    <property type="match status" value="1"/>
</dbReference>
<proteinExistence type="predicted"/>
<dbReference type="InterPro" id="IPR012337">
    <property type="entry name" value="RNaseH-like_sf"/>
</dbReference>
<feature type="region of interest" description="Disordered" evidence="1">
    <location>
        <begin position="285"/>
        <end position="304"/>
    </location>
</feature>
<evidence type="ECO:0000313" key="3">
    <source>
        <dbReference type="Proteomes" id="UP001151760"/>
    </source>
</evidence>
<comment type="caution">
    <text evidence="2">The sequence shown here is derived from an EMBL/GenBank/DDBJ whole genome shotgun (WGS) entry which is preliminary data.</text>
</comment>
<organism evidence="2 3">
    <name type="scientific">Tanacetum coccineum</name>
    <dbReference type="NCBI Taxonomy" id="301880"/>
    <lineage>
        <taxon>Eukaryota</taxon>
        <taxon>Viridiplantae</taxon>
        <taxon>Streptophyta</taxon>
        <taxon>Embryophyta</taxon>
        <taxon>Tracheophyta</taxon>
        <taxon>Spermatophyta</taxon>
        <taxon>Magnoliopsida</taxon>
        <taxon>eudicotyledons</taxon>
        <taxon>Gunneridae</taxon>
        <taxon>Pentapetalae</taxon>
        <taxon>asterids</taxon>
        <taxon>campanulids</taxon>
        <taxon>Asterales</taxon>
        <taxon>Asteraceae</taxon>
        <taxon>Asteroideae</taxon>
        <taxon>Anthemideae</taxon>
        <taxon>Anthemidinae</taxon>
        <taxon>Tanacetum</taxon>
    </lineage>
</organism>
<dbReference type="EMBL" id="BQNB010013129">
    <property type="protein sequence ID" value="GJT12207.1"/>
    <property type="molecule type" value="Genomic_DNA"/>
</dbReference>
<dbReference type="Gene3D" id="3.30.420.10">
    <property type="entry name" value="Ribonuclease H-like superfamily/Ribonuclease H"/>
    <property type="match status" value="1"/>
</dbReference>
<reference evidence="2" key="2">
    <citation type="submission" date="2022-01" db="EMBL/GenBank/DDBJ databases">
        <authorList>
            <person name="Yamashiro T."/>
            <person name="Shiraishi A."/>
            <person name="Satake H."/>
            <person name="Nakayama K."/>
        </authorList>
    </citation>
    <scope>NUCLEOTIDE SEQUENCE</scope>
</reference>
<feature type="region of interest" description="Disordered" evidence="1">
    <location>
        <begin position="256"/>
        <end position="277"/>
    </location>
</feature>
<dbReference type="PANTHER" id="PTHR11439:SF495">
    <property type="entry name" value="REVERSE TRANSCRIPTASE, RNA-DEPENDENT DNA POLYMERASE-RELATED"/>
    <property type="match status" value="1"/>
</dbReference>
<evidence type="ECO:0000313" key="2">
    <source>
        <dbReference type="EMBL" id="GJT12207.1"/>
    </source>
</evidence>
<evidence type="ECO:0000256" key="1">
    <source>
        <dbReference type="SAM" id="MobiDB-lite"/>
    </source>
</evidence>
<accession>A0ABQ5BER6</accession>
<keyword evidence="3" id="KW-1185">Reference proteome</keyword>
<sequence length="560" mass="63921">MTGQSSQLINFVSKFLGTVKFGNDQITKIIGYGDYQLGNVTISWAYYVEGLGNNLFSIGQFCDSGLEVAFRKHTCYVHNLEGADLISGSRDTNLYTISLDDMLKSSLICLPSKASKTKSWLWYHQFSYLNFGTLNQLAKQGKSKKYSHKPKADDTNQEKLYLLHMDLCGPMRVKSINGKKYILVIVDDYSKFTWVKFLSSKDETPEFIIKCLKKIQNGIVERRNRNIMEAARTMLIFSKAPLYLWAKAVSTIYTPSASTSSNKEQEQSPVISKSVEEQLQSTQYDNTPFQDTPSEDSYSNGQSSHTPFERLGIIYTGARIKSIRIFITNAANKNMTIYRMDVKAAFLNGELREVKYGMQSSDPVDTPMADKSKLDEDLQGKPIDPIHYHGMIGSHMHLTSSRPDLVFTVWSSKKQKSSAISSIEVEYIALSGCCAQILWMRSQLTNYGLKFNKIPLYCDNKSAIALCCNNVQHSRSKHIDMRYHFIKEQVENGVVELYFVRTEYQLADIFTKALPRERFNFLIEKCHTPRRGLDRIPVRGRDIITIRTQSNKERPLIMDV</sequence>
<dbReference type="InterPro" id="IPR036397">
    <property type="entry name" value="RNaseH_sf"/>
</dbReference>
<gene>
    <name evidence="2" type="ORF">Tco_0859249</name>
</gene>
<dbReference type="SUPFAM" id="SSF53098">
    <property type="entry name" value="Ribonuclease H-like"/>
    <property type="match status" value="1"/>
</dbReference>
<dbReference type="PANTHER" id="PTHR11439">
    <property type="entry name" value="GAG-POL-RELATED RETROTRANSPOSON"/>
    <property type="match status" value="1"/>
</dbReference>
<dbReference type="Proteomes" id="UP001151760">
    <property type="component" value="Unassembled WGS sequence"/>
</dbReference>
<name>A0ABQ5BER6_9ASTR</name>
<reference evidence="2" key="1">
    <citation type="journal article" date="2022" name="Int. J. Mol. Sci.">
        <title>Draft Genome of Tanacetum Coccineum: Genomic Comparison of Closely Related Tanacetum-Family Plants.</title>
        <authorList>
            <person name="Yamashiro T."/>
            <person name="Shiraishi A."/>
            <person name="Nakayama K."/>
            <person name="Satake H."/>
        </authorList>
    </citation>
    <scope>NUCLEOTIDE SEQUENCE</scope>
</reference>